<reference evidence="11" key="1">
    <citation type="submission" date="2015-12" db="EMBL/GenBank/DDBJ databases">
        <title>Screening of the gene clusters of antibiotic biosynthesis in Micromonospora carbonacea JXNU-1.</title>
        <authorList>
            <person name="Jiang Y."/>
            <person name="Long Z.E."/>
        </authorList>
    </citation>
    <scope>NUCLEOTIDE SEQUENCE</scope>
    <source>
        <strain evidence="11">JXNU-1</strain>
    </source>
</reference>
<dbReference type="Gene3D" id="1.10.630.10">
    <property type="entry name" value="Cytochrome P450"/>
    <property type="match status" value="1"/>
</dbReference>
<keyword evidence="8" id="KW-0045">Antibiotic biosynthesis</keyword>
<evidence type="ECO:0000256" key="10">
    <source>
        <dbReference type="RuleBase" id="RU000461"/>
    </source>
</evidence>
<comment type="pathway">
    <text evidence="9">Antibiotic biosynthesis; mycinamicin biosynthesis.</text>
</comment>
<dbReference type="PANTHER" id="PTHR46696:SF1">
    <property type="entry name" value="CYTOCHROME P450 YJIB-RELATED"/>
    <property type="match status" value="1"/>
</dbReference>
<dbReference type="CDD" id="cd11030">
    <property type="entry name" value="CYP105-like"/>
    <property type="match status" value="1"/>
</dbReference>
<evidence type="ECO:0000256" key="5">
    <source>
        <dbReference type="ARBA" id="ARBA00023002"/>
    </source>
</evidence>
<organism evidence="11">
    <name type="scientific">Micromonospora carbonacea</name>
    <dbReference type="NCBI Taxonomy" id="47853"/>
    <lineage>
        <taxon>Bacteria</taxon>
        <taxon>Bacillati</taxon>
        <taxon>Actinomycetota</taxon>
        <taxon>Actinomycetes</taxon>
        <taxon>Micromonosporales</taxon>
        <taxon>Micromonosporaceae</taxon>
        <taxon>Micromonospora</taxon>
    </lineage>
</organism>
<sequence>MRPPEIRSVPKQELIMTEATTAAHVGDLPDVPDFPMPRGYALDPAPTYARLRRERPVTQVALPSGQKAWLVTSYAHVRALVTDPRISSDHTHPNLPMLAPLRPEDIDTPHEPVNTLVGLDPPEHSAPRRSVIAEFTVRRIQEMRPRIQEIVDGCVDELIAAGPGSDLVSTVAVSVPSQVLSELLGVNPPDREFFHVRASKMLGRTTSPQERRTAMMELAIFINGLLIEKDREPTDDLLGRLIVNNRETKVFTHQGLLHMAYLLLVAGNETTANMISLGTTGLLENPHVLAELKADPSLIGRTVEELLRYFTISDVLVRVAKEDIEIEGATIRANDGVLLCLGSANRDETIFEDPDKLDIHRGTRHHMAFGYGIHQCLGQNLARAELEIVFTTLFARLPNLRLAKPLAELPFKFDSNTYGLHELPVQW</sequence>
<dbReference type="SUPFAM" id="SSF48264">
    <property type="entry name" value="Cytochrome P450"/>
    <property type="match status" value="1"/>
</dbReference>
<protein>
    <submittedName>
        <fullName evidence="11">Putative cytochrome P450</fullName>
    </submittedName>
</protein>
<dbReference type="PANTHER" id="PTHR46696">
    <property type="entry name" value="P450, PUTATIVE (EUROFUNG)-RELATED"/>
    <property type="match status" value="1"/>
</dbReference>
<comment type="similarity">
    <text evidence="1 10">Belongs to the cytochrome P450 family.</text>
</comment>
<dbReference type="PRINTS" id="PR00385">
    <property type="entry name" value="P450"/>
</dbReference>
<keyword evidence="6 10" id="KW-0408">Iron</keyword>
<keyword evidence="7 10" id="KW-0503">Monooxygenase</keyword>
<keyword evidence="2 10" id="KW-0349">Heme</keyword>
<proteinExistence type="inferred from homology"/>
<dbReference type="GO" id="GO:0017000">
    <property type="term" value="P:antibiotic biosynthetic process"/>
    <property type="evidence" value="ECO:0007669"/>
    <property type="project" value="UniProtKB-KW"/>
</dbReference>
<dbReference type="Pfam" id="PF00067">
    <property type="entry name" value="p450"/>
    <property type="match status" value="1"/>
</dbReference>
<dbReference type="AlphaFoldDB" id="A0A193CK87"/>
<evidence type="ECO:0000256" key="4">
    <source>
        <dbReference type="ARBA" id="ARBA00022857"/>
    </source>
</evidence>
<evidence type="ECO:0000256" key="3">
    <source>
        <dbReference type="ARBA" id="ARBA00022723"/>
    </source>
</evidence>
<accession>A0A193CK87</accession>
<dbReference type="InterPro" id="IPR036396">
    <property type="entry name" value="Cyt_P450_sf"/>
</dbReference>
<keyword evidence="3 10" id="KW-0479">Metal-binding</keyword>
<dbReference type="InterPro" id="IPR017972">
    <property type="entry name" value="Cyt_P450_CS"/>
</dbReference>
<dbReference type="PRINTS" id="PR00359">
    <property type="entry name" value="BP450"/>
</dbReference>
<dbReference type="GO" id="GO:0016705">
    <property type="term" value="F:oxidoreductase activity, acting on paired donors, with incorporation or reduction of molecular oxygen"/>
    <property type="evidence" value="ECO:0007669"/>
    <property type="project" value="InterPro"/>
</dbReference>
<evidence type="ECO:0000313" key="11">
    <source>
        <dbReference type="EMBL" id="ANN29781.1"/>
    </source>
</evidence>
<dbReference type="GO" id="GO:0020037">
    <property type="term" value="F:heme binding"/>
    <property type="evidence" value="ECO:0007669"/>
    <property type="project" value="InterPro"/>
</dbReference>
<dbReference type="InterPro" id="IPR001128">
    <property type="entry name" value="Cyt_P450"/>
</dbReference>
<dbReference type="GO" id="GO:0005506">
    <property type="term" value="F:iron ion binding"/>
    <property type="evidence" value="ECO:0007669"/>
    <property type="project" value="InterPro"/>
</dbReference>
<evidence type="ECO:0000256" key="2">
    <source>
        <dbReference type="ARBA" id="ARBA00022617"/>
    </source>
</evidence>
<evidence type="ECO:0000256" key="1">
    <source>
        <dbReference type="ARBA" id="ARBA00010617"/>
    </source>
</evidence>
<dbReference type="InterPro" id="IPR002397">
    <property type="entry name" value="Cyt_P450_B"/>
</dbReference>
<dbReference type="PROSITE" id="PS00086">
    <property type="entry name" value="CYTOCHROME_P450"/>
    <property type="match status" value="1"/>
</dbReference>
<evidence type="ECO:0000256" key="9">
    <source>
        <dbReference type="ARBA" id="ARBA00060683"/>
    </source>
</evidence>
<keyword evidence="4" id="KW-0521">NADP</keyword>
<dbReference type="EMBL" id="KU355271">
    <property type="protein sequence ID" value="ANN29781.1"/>
    <property type="molecule type" value="Genomic_DNA"/>
</dbReference>
<evidence type="ECO:0000256" key="7">
    <source>
        <dbReference type="ARBA" id="ARBA00023033"/>
    </source>
</evidence>
<evidence type="ECO:0000256" key="6">
    <source>
        <dbReference type="ARBA" id="ARBA00023004"/>
    </source>
</evidence>
<dbReference type="GO" id="GO:0004497">
    <property type="term" value="F:monooxygenase activity"/>
    <property type="evidence" value="ECO:0007669"/>
    <property type="project" value="UniProtKB-KW"/>
</dbReference>
<dbReference type="FunFam" id="1.10.630.10:FF:000018">
    <property type="entry name" value="Cytochrome P450 monooxygenase"/>
    <property type="match status" value="1"/>
</dbReference>
<evidence type="ECO:0000256" key="8">
    <source>
        <dbReference type="ARBA" id="ARBA00023194"/>
    </source>
</evidence>
<keyword evidence="5 10" id="KW-0560">Oxidoreductase</keyword>
<name>A0A193CK87_9ACTN</name>